<comment type="function">
    <text evidence="8 10">Specifically methylates the N3 position of the uracil ring of uridine 1498 (m3U1498) in 16S rRNA. Acts on the fully assembled 30S ribosomal subunit.</text>
</comment>
<protein>
    <recommendedName>
        <fullName evidence="10">Ribosomal RNA small subunit methyltransferase E</fullName>
        <ecNumber evidence="10">2.1.1.193</ecNumber>
    </recommendedName>
</protein>
<evidence type="ECO:0000256" key="3">
    <source>
        <dbReference type="ARBA" id="ARBA00022490"/>
    </source>
</evidence>
<evidence type="ECO:0000256" key="9">
    <source>
        <dbReference type="ARBA" id="ARBA00047944"/>
    </source>
</evidence>
<gene>
    <name evidence="13" type="ORF">FEM03_04655</name>
</gene>
<dbReference type="OrthoDB" id="9815641at2"/>
<dbReference type="SUPFAM" id="SSF75217">
    <property type="entry name" value="alpha/beta knot"/>
    <property type="match status" value="1"/>
</dbReference>
<dbReference type="InterPro" id="IPR006700">
    <property type="entry name" value="RsmE"/>
</dbReference>
<dbReference type="GO" id="GO:0070042">
    <property type="term" value="F:rRNA (uridine-N3-)-methyltransferase activity"/>
    <property type="evidence" value="ECO:0007669"/>
    <property type="project" value="TreeGrafter"/>
</dbReference>
<keyword evidence="6 10" id="KW-0808">Transferase</keyword>
<dbReference type="InterPro" id="IPR029028">
    <property type="entry name" value="Alpha/beta_knot_MTases"/>
</dbReference>
<evidence type="ECO:0000256" key="5">
    <source>
        <dbReference type="ARBA" id="ARBA00022603"/>
    </source>
</evidence>
<feature type="domain" description="Ribosomal RNA small subunit methyltransferase E PUA-like" evidence="12">
    <location>
        <begin position="20"/>
        <end position="67"/>
    </location>
</feature>
<comment type="catalytic activity">
    <reaction evidence="9 10">
        <text>uridine(1498) in 16S rRNA + S-adenosyl-L-methionine = N(3)-methyluridine(1498) in 16S rRNA + S-adenosyl-L-homocysteine + H(+)</text>
        <dbReference type="Rhea" id="RHEA:42920"/>
        <dbReference type="Rhea" id="RHEA-COMP:10283"/>
        <dbReference type="Rhea" id="RHEA-COMP:10284"/>
        <dbReference type="ChEBI" id="CHEBI:15378"/>
        <dbReference type="ChEBI" id="CHEBI:57856"/>
        <dbReference type="ChEBI" id="CHEBI:59789"/>
        <dbReference type="ChEBI" id="CHEBI:65315"/>
        <dbReference type="ChEBI" id="CHEBI:74502"/>
        <dbReference type="EC" id="2.1.1.193"/>
    </reaction>
</comment>
<comment type="similarity">
    <text evidence="2 10">Belongs to the RNA methyltransferase RsmE family.</text>
</comment>
<dbReference type="PANTHER" id="PTHR30027">
    <property type="entry name" value="RIBOSOMAL RNA SMALL SUBUNIT METHYLTRANSFERASE E"/>
    <property type="match status" value="1"/>
</dbReference>
<dbReference type="InterPro" id="IPR015947">
    <property type="entry name" value="PUA-like_sf"/>
</dbReference>
<evidence type="ECO:0000256" key="7">
    <source>
        <dbReference type="ARBA" id="ARBA00022691"/>
    </source>
</evidence>
<dbReference type="InterPro" id="IPR046886">
    <property type="entry name" value="RsmE_MTase_dom"/>
</dbReference>
<feature type="domain" description="Ribosomal RNA small subunit methyltransferase E methyltransferase" evidence="11">
    <location>
        <begin position="75"/>
        <end position="240"/>
    </location>
</feature>
<dbReference type="NCBIfam" id="NF008692">
    <property type="entry name" value="PRK11713.1-5"/>
    <property type="match status" value="1"/>
</dbReference>
<name>A0A5R8KK74_9BACT</name>
<dbReference type="PANTHER" id="PTHR30027:SF3">
    <property type="entry name" value="16S RRNA (URACIL(1498)-N(3))-METHYLTRANSFERASE"/>
    <property type="match status" value="1"/>
</dbReference>
<evidence type="ECO:0000256" key="8">
    <source>
        <dbReference type="ARBA" id="ARBA00025699"/>
    </source>
</evidence>
<keyword evidence="7 10" id="KW-0949">S-adenosyl-L-methionine</keyword>
<evidence type="ECO:0000256" key="1">
    <source>
        <dbReference type="ARBA" id="ARBA00004496"/>
    </source>
</evidence>
<evidence type="ECO:0000259" key="11">
    <source>
        <dbReference type="Pfam" id="PF04452"/>
    </source>
</evidence>
<evidence type="ECO:0000256" key="6">
    <source>
        <dbReference type="ARBA" id="ARBA00022679"/>
    </source>
</evidence>
<dbReference type="GO" id="GO:0005737">
    <property type="term" value="C:cytoplasm"/>
    <property type="evidence" value="ECO:0007669"/>
    <property type="project" value="UniProtKB-SubCell"/>
</dbReference>
<dbReference type="AlphaFoldDB" id="A0A5R8KK74"/>
<dbReference type="Gene3D" id="3.40.1280.10">
    <property type="match status" value="1"/>
</dbReference>
<dbReference type="GO" id="GO:0070475">
    <property type="term" value="P:rRNA base methylation"/>
    <property type="evidence" value="ECO:0007669"/>
    <property type="project" value="TreeGrafter"/>
</dbReference>
<dbReference type="RefSeq" id="WP_138085022.1">
    <property type="nucleotide sequence ID" value="NZ_VAUV01000003.1"/>
</dbReference>
<dbReference type="InterPro" id="IPR046887">
    <property type="entry name" value="RsmE_PUA-like"/>
</dbReference>
<proteinExistence type="inferred from homology"/>
<dbReference type="Proteomes" id="UP000306196">
    <property type="component" value="Unassembled WGS sequence"/>
</dbReference>
<dbReference type="InterPro" id="IPR029026">
    <property type="entry name" value="tRNA_m1G_MTases_N"/>
</dbReference>
<evidence type="ECO:0000313" key="13">
    <source>
        <dbReference type="EMBL" id="TLD72019.1"/>
    </source>
</evidence>
<evidence type="ECO:0000313" key="14">
    <source>
        <dbReference type="Proteomes" id="UP000306196"/>
    </source>
</evidence>
<comment type="caution">
    <text evidence="13">The sequence shown here is derived from an EMBL/GenBank/DDBJ whole genome shotgun (WGS) entry which is preliminary data.</text>
</comment>
<dbReference type="EC" id="2.1.1.193" evidence="10"/>
<dbReference type="NCBIfam" id="TIGR00046">
    <property type="entry name" value="RsmE family RNA methyltransferase"/>
    <property type="match status" value="1"/>
</dbReference>
<dbReference type="Pfam" id="PF20260">
    <property type="entry name" value="PUA_4"/>
    <property type="match status" value="1"/>
</dbReference>
<keyword evidence="5 10" id="KW-0489">Methyltransferase</keyword>
<keyword evidence="14" id="KW-1185">Reference proteome</keyword>
<evidence type="ECO:0000259" key="12">
    <source>
        <dbReference type="Pfam" id="PF20260"/>
    </source>
</evidence>
<accession>A0A5R8KK74</accession>
<dbReference type="SUPFAM" id="SSF88697">
    <property type="entry name" value="PUA domain-like"/>
    <property type="match status" value="1"/>
</dbReference>
<sequence length="250" mass="27368">MALPRFFVSPASWSEGPLMLEGNEAHHCASVMRRGVGDELTVFDGAGRSARTRITHASPKRVELEVLESAQADPPPVQISLLQAIPKGGNMELIIEKAVELGVQHIHPVMTAHTVVKLKDGEIEKKQAKWQRMALEACKQCGQNWLPQVHAPMAFESCWPSLPQHDLRLIAALQTDSLSLKSVIRNQPTAPASVLVAIGPEGDFSDAEYVLSRSQGCQPITLGPIILRVETAAMFCLSVLTHELMLNRPH</sequence>
<keyword evidence="3 10" id="KW-0963">Cytoplasm</keyword>
<dbReference type="CDD" id="cd18084">
    <property type="entry name" value="RsmE-like"/>
    <property type="match status" value="1"/>
</dbReference>
<dbReference type="Pfam" id="PF04452">
    <property type="entry name" value="Methyltrans_RNA"/>
    <property type="match status" value="1"/>
</dbReference>
<organism evidence="13 14">
    <name type="scientific">Phragmitibacter flavus</name>
    <dbReference type="NCBI Taxonomy" id="2576071"/>
    <lineage>
        <taxon>Bacteria</taxon>
        <taxon>Pseudomonadati</taxon>
        <taxon>Verrucomicrobiota</taxon>
        <taxon>Verrucomicrobiia</taxon>
        <taxon>Verrucomicrobiales</taxon>
        <taxon>Verrucomicrobiaceae</taxon>
        <taxon>Phragmitibacter</taxon>
    </lineage>
</organism>
<keyword evidence="4 10" id="KW-0698">rRNA processing</keyword>
<dbReference type="EMBL" id="VAUV01000003">
    <property type="protein sequence ID" value="TLD72019.1"/>
    <property type="molecule type" value="Genomic_DNA"/>
</dbReference>
<evidence type="ECO:0000256" key="2">
    <source>
        <dbReference type="ARBA" id="ARBA00005528"/>
    </source>
</evidence>
<comment type="subcellular location">
    <subcellularLocation>
        <location evidence="1 10">Cytoplasm</location>
    </subcellularLocation>
</comment>
<reference evidence="13 14" key="1">
    <citation type="submission" date="2019-05" db="EMBL/GenBank/DDBJ databases">
        <title>Verrucobacter flavum gen. nov., sp. nov. a new member of the family Verrucomicrobiaceae.</title>
        <authorList>
            <person name="Szuroczki S."/>
            <person name="Abbaszade G."/>
            <person name="Szabo A."/>
            <person name="Felfoldi T."/>
            <person name="Schumann P."/>
            <person name="Boka K."/>
            <person name="Keki Z."/>
            <person name="Toumi M."/>
            <person name="Toth E."/>
        </authorList>
    </citation>
    <scope>NUCLEOTIDE SEQUENCE [LARGE SCALE GENOMIC DNA]</scope>
    <source>
        <strain evidence="13 14">MG-N-17</strain>
    </source>
</reference>
<evidence type="ECO:0000256" key="4">
    <source>
        <dbReference type="ARBA" id="ARBA00022552"/>
    </source>
</evidence>
<evidence type="ECO:0000256" key="10">
    <source>
        <dbReference type="PIRNR" id="PIRNR015601"/>
    </source>
</evidence>
<dbReference type="PIRSF" id="PIRSF015601">
    <property type="entry name" value="MTase_slr0722"/>
    <property type="match status" value="1"/>
</dbReference>